<comment type="caution">
    <text evidence="1">The sequence shown here is derived from an EMBL/GenBank/DDBJ whole genome shotgun (WGS) entry which is preliminary data.</text>
</comment>
<dbReference type="Proteomes" id="UP001501591">
    <property type="component" value="Unassembled WGS sequence"/>
</dbReference>
<gene>
    <name evidence="1" type="ORF">GCM10022383_27540</name>
</gene>
<keyword evidence="2" id="KW-1185">Reference proteome</keyword>
<sequence>MALRIDELVERLLPLAGLLRIAVERALGVRILIVNSHVEPFVLLAGLAKETGCDVGEPCQLGTARPVLSLYPFTIAVPHSGQRPAPVDSEAWGL</sequence>
<organism evidence="1 2">
    <name type="scientific">Microbacterium soli</name>
    <dbReference type="NCBI Taxonomy" id="446075"/>
    <lineage>
        <taxon>Bacteria</taxon>
        <taxon>Bacillati</taxon>
        <taxon>Actinomycetota</taxon>
        <taxon>Actinomycetes</taxon>
        <taxon>Micrococcales</taxon>
        <taxon>Microbacteriaceae</taxon>
        <taxon>Microbacterium</taxon>
    </lineage>
</organism>
<name>A0ABP7NJ04_9MICO</name>
<evidence type="ECO:0000313" key="1">
    <source>
        <dbReference type="EMBL" id="GAA3948266.1"/>
    </source>
</evidence>
<evidence type="ECO:0000313" key="2">
    <source>
        <dbReference type="Proteomes" id="UP001501591"/>
    </source>
</evidence>
<accession>A0ABP7NJ04</accession>
<protein>
    <submittedName>
        <fullName evidence="1">Uncharacterized protein</fullName>
    </submittedName>
</protein>
<dbReference type="EMBL" id="BAABCP010000002">
    <property type="protein sequence ID" value="GAA3948266.1"/>
    <property type="molecule type" value="Genomic_DNA"/>
</dbReference>
<reference evidence="2" key="1">
    <citation type="journal article" date="2019" name="Int. J. Syst. Evol. Microbiol.">
        <title>The Global Catalogue of Microorganisms (GCM) 10K type strain sequencing project: providing services to taxonomists for standard genome sequencing and annotation.</title>
        <authorList>
            <consortium name="The Broad Institute Genomics Platform"/>
            <consortium name="The Broad Institute Genome Sequencing Center for Infectious Disease"/>
            <person name="Wu L."/>
            <person name="Ma J."/>
        </authorList>
    </citation>
    <scope>NUCLEOTIDE SEQUENCE [LARGE SCALE GENOMIC DNA]</scope>
    <source>
        <strain evidence="2">JCM 17024</strain>
    </source>
</reference>
<proteinExistence type="predicted"/>